<dbReference type="Pfam" id="PF00128">
    <property type="entry name" value="Alpha-amylase"/>
    <property type="match status" value="1"/>
</dbReference>
<dbReference type="EMBL" id="JAME01000039">
    <property type="protein sequence ID" value="ETX27177.1"/>
    <property type="molecule type" value="Genomic_DNA"/>
</dbReference>
<gene>
    <name evidence="5" type="ORF">RISW2_15425</name>
</gene>
<dbReference type="SUPFAM" id="SSF51445">
    <property type="entry name" value="(Trans)glycosidases"/>
    <property type="match status" value="1"/>
</dbReference>
<reference evidence="5 6" key="1">
    <citation type="submission" date="2014-01" db="EMBL/GenBank/DDBJ databases">
        <title>Roseivivax isoporae LMG 25204 Genome Sequencing.</title>
        <authorList>
            <person name="Lai Q."/>
            <person name="Li G."/>
            <person name="Shao Z."/>
        </authorList>
    </citation>
    <scope>NUCLEOTIDE SEQUENCE [LARGE SCALE GENOMIC DNA]</scope>
    <source>
        <strain evidence="5 6">LMG 25204</strain>
    </source>
</reference>
<dbReference type="InterPro" id="IPR013780">
    <property type="entry name" value="Glyco_hydro_b"/>
</dbReference>
<dbReference type="SMART" id="SM00642">
    <property type="entry name" value="Aamy"/>
    <property type="match status" value="1"/>
</dbReference>
<dbReference type="GO" id="GO:0009313">
    <property type="term" value="P:oligosaccharide catabolic process"/>
    <property type="evidence" value="ECO:0007669"/>
    <property type="project" value="TreeGrafter"/>
</dbReference>
<feature type="domain" description="Glycosyl hydrolase family 13 catalytic" evidence="4">
    <location>
        <begin position="15"/>
        <end position="408"/>
    </location>
</feature>
<dbReference type="InterPro" id="IPR017853">
    <property type="entry name" value="GH"/>
</dbReference>
<evidence type="ECO:0000313" key="6">
    <source>
        <dbReference type="Proteomes" id="UP000023430"/>
    </source>
</evidence>
<dbReference type="SUPFAM" id="SSF51011">
    <property type="entry name" value="Glycosyl hydrolase domain"/>
    <property type="match status" value="1"/>
</dbReference>
<sequence>MQSPERWWHRATGYQVYPRSFQDSNGDGIGDLPGLTSRLDHLSDLGIGFVWLSPVYASPMADMGYDIADYRAIAPEFGTMEDMDHLIAEARARGIGIVMDLVVNHSSDAHPWFRKARAFRDAPEHDYYIWRDAAPDGGPPDGRRAAFGGPAWTFVPEVGRYYLHLFSPAQPDLNWQNPRLRAEVYDMMTWWLDRGIAGFRMDVISLIGKDVDGGIDEEGPDLHTFLQEMHREALAGRDIVTIGESWSVSLDTALLYCGRDRGELDMVFQFSHIKEGWDEKLGKFRPKPLDIVALKHTLFAWQEALADDGWNSLFLTNHDLPRQVSRYGDDGVYRVRSAKALAMVIHLMKGTPFIYQGEEIGMTNARFDRIDQYRDLETLNHYAEQIEAGVPPQDFIAGANATSRDNSRTPMQWDAGPHAGFTTGAPWIEVNPNFPEINVARDRADPEGVLAFYRDLVALRRDHDVVALGRFEAILPDHPQVVAFLRRHEGTCLAVFVNLGASPAEVEIPQGIQGDGTPLLHTVEARGSLGATERLVPYEGFALLLDKG</sequence>
<dbReference type="eggNOG" id="COG0366">
    <property type="taxonomic scope" value="Bacteria"/>
</dbReference>
<dbReference type="AlphaFoldDB" id="X7F2N4"/>
<keyword evidence="6" id="KW-1185">Reference proteome</keyword>
<accession>X7F2N4</accession>
<evidence type="ECO:0000256" key="3">
    <source>
        <dbReference type="ARBA" id="ARBA00023295"/>
    </source>
</evidence>
<dbReference type="STRING" id="1449351.RISW2_15425"/>
<dbReference type="Proteomes" id="UP000023430">
    <property type="component" value="Unassembled WGS sequence"/>
</dbReference>
<dbReference type="PATRIC" id="fig|1449351.3.peg.3951"/>
<keyword evidence="2" id="KW-0378">Hydrolase</keyword>
<dbReference type="InterPro" id="IPR006047">
    <property type="entry name" value="GH13_cat_dom"/>
</dbReference>
<evidence type="ECO:0000256" key="2">
    <source>
        <dbReference type="ARBA" id="ARBA00022801"/>
    </source>
</evidence>
<evidence type="ECO:0000259" key="4">
    <source>
        <dbReference type="SMART" id="SM00642"/>
    </source>
</evidence>
<dbReference type="OrthoDB" id="9805159at2"/>
<dbReference type="Gene3D" id="2.60.40.1180">
    <property type="entry name" value="Golgi alpha-mannosidase II"/>
    <property type="match status" value="1"/>
</dbReference>
<dbReference type="FunFam" id="3.20.20.80:FF:000064">
    <property type="entry name" value="Oligo-1,6-glucosidase"/>
    <property type="match status" value="1"/>
</dbReference>
<dbReference type="Gene3D" id="3.90.400.10">
    <property type="entry name" value="Oligo-1,6-glucosidase, Domain 2"/>
    <property type="match status" value="1"/>
</dbReference>
<name>X7F2N4_9RHOB</name>
<evidence type="ECO:0000256" key="1">
    <source>
        <dbReference type="ARBA" id="ARBA00008061"/>
    </source>
</evidence>
<proteinExistence type="inferred from homology"/>
<dbReference type="CDD" id="cd11333">
    <property type="entry name" value="AmyAc_SI_OligoGlu_DGase"/>
    <property type="match status" value="1"/>
</dbReference>
<dbReference type="FunFam" id="3.90.400.10:FF:000002">
    <property type="entry name" value="Sucrose isomerase"/>
    <property type="match status" value="1"/>
</dbReference>
<keyword evidence="3" id="KW-0326">Glycosidase</keyword>
<dbReference type="InterPro" id="IPR045857">
    <property type="entry name" value="O16G_dom_2"/>
</dbReference>
<protein>
    <submittedName>
        <fullName evidence="5">Glucan 1,6-alpha-glucosidase</fullName>
    </submittedName>
</protein>
<dbReference type="RefSeq" id="WP_043774180.1">
    <property type="nucleotide sequence ID" value="NZ_JAME01000039.1"/>
</dbReference>
<comment type="similarity">
    <text evidence="1">Belongs to the glycosyl hydrolase 13 family.</text>
</comment>
<dbReference type="PANTHER" id="PTHR10357">
    <property type="entry name" value="ALPHA-AMYLASE FAMILY MEMBER"/>
    <property type="match status" value="1"/>
</dbReference>
<dbReference type="PANTHER" id="PTHR10357:SF179">
    <property type="entry name" value="NEUTRAL AND BASIC AMINO ACID TRANSPORT PROTEIN RBAT"/>
    <property type="match status" value="1"/>
</dbReference>
<dbReference type="GO" id="GO:0004556">
    <property type="term" value="F:alpha-amylase activity"/>
    <property type="evidence" value="ECO:0007669"/>
    <property type="project" value="TreeGrafter"/>
</dbReference>
<organism evidence="5 6">
    <name type="scientific">Roseivivax isoporae LMG 25204</name>
    <dbReference type="NCBI Taxonomy" id="1449351"/>
    <lineage>
        <taxon>Bacteria</taxon>
        <taxon>Pseudomonadati</taxon>
        <taxon>Pseudomonadota</taxon>
        <taxon>Alphaproteobacteria</taxon>
        <taxon>Rhodobacterales</taxon>
        <taxon>Roseobacteraceae</taxon>
        <taxon>Roseivivax</taxon>
    </lineage>
</organism>
<evidence type="ECO:0000313" key="5">
    <source>
        <dbReference type="EMBL" id="ETX27177.1"/>
    </source>
</evidence>
<dbReference type="Gene3D" id="3.20.20.80">
    <property type="entry name" value="Glycosidases"/>
    <property type="match status" value="1"/>
</dbReference>
<dbReference type="NCBIfam" id="NF008183">
    <property type="entry name" value="PRK10933.1"/>
    <property type="match status" value="1"/>
</dbReference>
<comment type="caution">
    <text evidence="5">The sequence shown here is derived from an EMBL/GenBank/DDBJ whole genome shotgun (WGS) entry which is preliminary data.</text>
</comment>